<dbReference type="EMBL" id="JAQQWN010000008">
    <property type="protein sequence ID" value="KAK8070730.1"/>
    <property type="molecule type" value="Genomic_DNA"/>
</dbReference>
<dbReference type="Pfam" id="PF24864">
    <property type="entry name" value="DUF7730"/>
    <property type="match status" value="1"/>
</dbReference>
<dbReference type="GeneID" id="92048308"/>
<feature type="domain" description="DUF7730" evidence="1">
    <location>
        <begin position="5"/>
        <end position="61"/>
    </location>
</feature>
<dbReference type="Proteomes" id="UP001433268">
    <property type="component" value="Unassembled WGS sequence"/>
</dbReference>
<accession>A0ABR1VKH0</accession>
<evidence type="ECO:0000259" key="1">
    <source>
        <dbReference type="Pfam" id="PF24864"/>
    </source>
</evidence>
<evidence type="ECO:0000313" key="3">
    <source>
        <dbReference type="Proteomes" id="UP001433268"/>
    </source>
</evidence>
<protein>
    <recommendedName>
        <fullName evidence="1">DUF7730 domain-containing protein</fullName>
    </recommendedName>
</protein>
<keyword evidence="3" id="KW-1185">Reference proteome</keyword>
<evidence type="ECO:0000313" key="2">
    <source>
        <dbReference type="EMBL" id="KAK8070730.1"/>
    </source>
</evidence>
<organism evidence="2 3">
    <name type="scientific">Apiospora hydei</name>
    <dbReference type="NCBI Taxonomy" id="1337664"/>
    <lineage>
        <taxon>Eukaryota</taxon>
        <taxon>Fungi</taxon>
        <taxon>Dikarya</taxon>
        <taxon>Ascomycota</taxon>
        <taxon>Pezizomycotina</taxon>
        <taxon>Sordariomycetes</taxon>
        <taxon>Xylariomycetidae</taxon>
        <taxon>Amphisphaeriales</taxon>
        <taxon>Apiosporaceae</taxon>
        <taxon>Apiospora</taxon>
    </lineage>
</organism>
<proteinExistence type="predicted"/>
<sequence length="386" mass="43552">MSYKPQSASTLFLIPIEIRRDIYANLLGNGHIHITLLSSKAGFRLTRCSDPDLGAEHVGDKRRPAGDDPDNRIWARRLSSTWGPHWQCEESSLAKEEETKDKDDAVIPSSYFEILDVMREQVCFHITDLDTIGTLFQYLSASPATSGSLGFEGLVAPHIQKLEVALSLPLAFFEYFDDQPSAPGRELAPLFQEQARIWTEMPQGIDKLLPSLRKLSIWLDHTQRPYWSVLHERAVLRPFEQLGNLSRLDLSFDLPMLRSGVGGATHLFLEEEDTGGCHFNNPSPTPIYIRRRLRQRQRVVNAGAGIGRAPTIRWCPDFPLGLKFSVNDGLSVAEMALRERAMERQGINVEQELVMSIFPDLYIPALLGMIFGRPDPLKDHGHLCLE</sequence>
<gene>
    <name evidence="2" type="ORF">PG997_010933</name>
</gene>
<comment type="caution">
    <text evidence="2">The sequence shown here is derived from an EMBL/GenBank/DDBJ whole genome shotgun (WGS) entry which is preliminary data.</text>
</comment>
<dbReference type="RefSeq" id="XP_066664538.1">
    <property type="nucleotide sequence ID" value="XM_066815248.1"/>
</dbReference>
<dbReference type="InterPro" id="IPR056632">
    <property type="entry name" value="DUF7730"/>
</dbReference>
<reference evidence="2 3" key="1">
    <citation type="submission" date="2023-01" db="EMBL/GenBank/DDBJ databases">
        <title>Analysis of 21 Apiospora genomes using comparative genomics revels a genus with tremendous synthesis potential of carbohydrate active enzymes and secondary metabolites.</title>
        <authorList>
            <person name="Sorensen T."/>
        </authorList>
    </citation>
    <scope>NUCLEOTIDE SEQUENCE [LARGE SCALE GENOMIC DNA]</scope>
    <source>
        <strain evidence="2 3">CBS 114990</strain>
    </source>
</reference>
<name>A0ABR1VKH0_9PEZI</name>